<proteinExistence type="predicted"/>
<evidence type="ECO:0000256" key="3">
    <source>
        <dbReference type="PROSITE-ProRule" id="PRU00339"/>
    </source>
</evidence>
<dbReference type="InterPro" id="IPR051685">
    <property type="entry name" value="Ycf3/AcsC/BcsC/TPR_MFPF"/>
</dbReference>
<protein>
    <submittedName>
        <fullName evidence="5">Uncharacterized protein</fullName>
    </submittedName>
</protein>
<accession>A0A1F6TVQ3</accession>
<organism evidence="5 6">
    <name type="scientific">Candidatus Muproteobacteria bacterium RBG_16_65_34</name>
    <dbReference type="NCBI Taxonomy" id="1817760"/>
    <lineage>
        <taxon>Bacteria</taxon>
        <taxon>Pseudomonadati</taxon>
        <taxon>Pseudomonadota</taxon>
        <taxon>Candidatus Muproteobacteria</taxon>
    </lineage>
</organism>
<keyword evidence="2 3" id="KW-0802">TPR repeat</keyword>
<dbReference type="Proteomes" id="UP000178885">
    <property type="component" value="Unassembled WGS sequence"/>
</dbReference>
<dbReference type="Pfam" id="PF14559">
    <property type="entry name" value="TPR_19"/>
    <property type="match status" value="1"/>
</dbReference>
<keyword evidence="1" id="KW-0677">Repeat</keyword>
<evidence type="ECO:0000256" key="2">
    <source>
        <dbReference type="ARBA" id="ARBA00022803"/>
    </source>
</evidence>
<dbReference type="PANTHER" id="PTHR44943">
    <property type="entry name" value="CELLULOSE SYNTHASE OPERON PROTEIN C"/>
    <property type="match status" value="1"/>
</dbReference>
<dbReference type="SUPFAM" id="SSF48452">
    <property type="entry name" value="TPR-like"/>
    <property type="match status" value="2"/>
</dbReference>
<dbReference type="SMART" id="SM00028">
    <property type="entry name" value="TPR"/>
    <property type="match status" value="10"/>
</dbReference>
<dbReference type="Pfam" id="PF13432">
    <property type="entry name" value="TPR_16"/>
    <property type="match status" value="4"/>
</dbReference>
<feature type="repeat" description="TPR" evidence="3">
    <location>
        <begin position="525"/>
        <end position="558"/>
    </location>
</feature>
<feature type="repeat" description="TPR" evidence="3">
    <location>
        <begin position="114"/>
        <end position="147"/>
    </location>
</feature>
<dbReference type="InterPro" id="IPR011990">
    <property type="entry name" value="TPR-like_helical_dom_sf"/>
</dbReference>
<gene>
    <name evidence="5" type="ORF">A2151_06375</name>
</gene>
<evidence type="ECO:0000256" key="1">
    <source>
        <dbReference type="ARBA" id="ARBA00022737"/>
    </source>
</evidence>
<evidence type="ECO:0000313" key="6">
    <source>
        <dbReference type="Proteomes" id="UP000178885"/>
    </source>
</evidence>
<evidence type="ECO:0000313" key="5">
    <source>
        <dbReference type="EMBL" id="OGI49132.1"/>
    </source>
</evidence>
<dbReference type="AlphaFoldDB" id="A0A1F6TVQ3"/>
<feature type="repeat" description="TPR" evidence="3">
    <location>
        <begin position="287"/>
        <end position="320"/>
    </location>
</feature>
<dbReference type="EMBL" id="MFSU01000006">
    <property type="protein sequence ID" value="OGI49132.1"/>
    <property type="molecule type" value="Genomic_DNA"/>
</dbReference>
<sequence>MTKPRLFAFTLAVFALAVIACAPARVIAEEAAQAQEDLPAAALDPETLYDILLGEIAGQRGQIAVAAATLSKAAQRTRDPRLAERATLAALYAKRYPEALRGAQLWVELRPKDVEAHEAMATALLELDRREEALRYFERIIALEAERNNLDQGYLRVSAALARQSNRATTIEIMRTLVRAHPSSAAAHLYMAHLAVRAGELEVAATSADEALKLQPDWEEAALFRARILISQKDPLKAQESFETFLARNPAAANIRLNYARFLVDQKQWEGAREQFKRVLADVPDDADAAFAVGMLSLQINRLDEAEKYLKRALDLRPQNDQARLYIGQVLEQQKRYREAGQWYAQVSPGEYYFETQTRIGLILAKQGDLAAARKHLQSIQPESDQQRVQLALAEEQLLREAKLHREAFEILNAAERAVPGDKDLLYARALIAEKLNLLDVAERDLREILKKDPKNVNALNALGFTLADRTTRYQEAYELLQQALALKPEDPFILDSFGWVQYRLGNQAEALKHLKRALELRNDAEISAHLGEVLWVTGNRNEAESVWNRALNLTPDSETLLGVINKFREKSKE</sequence>
<dbReference type="InterPro" id="IPR019734">
    <property type="entry name" value="TPR_rpt"/>
</dbReference>
<feature type="signal peptide" evidence="4">
    <location>
        <begin position="1"/>
        <end position="24"/>
    </location>
</feature>
<comment type="caution">
    <text evidence="5">The sequence shown here is derived from an EMBL/GenBank/DDBJ whole genome shotgun (WGS) entry which is preliminary data.</text>
</comment>
<dbReference type="PROSITE" id="PS51257">
    <property type="entry name" value="PROKAR_LIPOPROTEIN"/>
    <property type="match status" value="1"/>
</dbReference>
<reference evidence="5 6" key="1">
    <citation type="journal article" date="2016" name="Nat. Commun.">
        <title>Thousands of microbial genomes shed light on interconnected biogeochemical processes in an aquifer system.</title>
        <authorList>
            <person name="Anantharaman K."/>
            <person name="Brown C.T."/>
            <person name="Hug L.A."/>
            <person name="Sharon I."/>
            <person name="Castelle C.J."/>
            <person name="Probst A.J."/>
            <person name="Thomas B.C."/>
            <person name="Singh A."/>
            <person name="Wilkins M.J."/>
            <person name="Karaoz U."/>
            <person name="Brodie E.L."/>
            <person name="Williams K.H."/>
            <person name="Hubbard S.S."/>
            <person name="Banfield J.F."/>
        </authorList>
    </citation>
    <scope>NUCLEOTIDE SEQUENCE [LARGE SCALE GENOMIC DNA]</scope>
</reference>
<dbReference type="PROSITE" id="PS50293">
    <property type="entry name" value="TPR_REGION"/>
    <property type="match status" value="1"/>
</dbReference>
<dbReference type="PANTHER" id="PTHR44943:SF8">
    <property type="entry name" value="TPR REPEAT-CONTAINING PROTEIN MJ0263"/>
    <property type="match status" value="1"/>
</dbReference>
<keyword evidence="4" id="KW-0732">Signal</keyword>
<evidence type="ECO:0000256" key="4">
    <source>
        <dbReference type="SAM" id="SignalP"/>
    </source>
</evidence>
<dbReference type="STRING" id="1817760.A2151_06375"/>
<feature type="chain" id="PRO_5009526865" evidence="4">
    <location>
        <begin position="25"/>
        <end position="574"/>
    </location>
</feature>
<name>A0A1F6TVQ3_9PROT</name>
<dbReference type="PROSITE" id="PS50005">
    <property type="entry name" value="TPR"/>
    <property type="match status" value="3"/>
</dbReference>
<dbReference type="Gene3D" id="1.25.40.10">
    <property type="entry name" value="Tetratricopeptide repeat domain"/>
    <property type="match status" value="3"/>
</dbReference>